<dbReference type="InterPro" id="IPR001451">
    <property type="entry name" value="Hexapep"/>
</dbReference>
<dbReference type="Pfam" id="PF17836">
    <property type="entry name" value="PglD_N"/>
    <property type="match status" value="1"/>
</dbReference>
<dbReference type="Proteomes" id="UP000824265">
    <property type="component" value="Unassembled WGS sequence"/>
</dbReference>
<dbReference type="InterPro" id="IPR011004">
    <property type="entry name" value="Trimer_LpxA-like_sf"/>
</dbReference>
<evidence type="ECO:0000313" key="7">
    <source>
        <dbReference type="Proteomes" id="UP000824265"/>
    </source>
</evidence>
<feature type="binding site" evidence="4">
    <location>
        <position position="73"/>
    </location>
    <ligand>
        <name>substrate</name>
    </ligand>
</feature>
<dbReference type="CDD" id="cd03360">
    <property type="entry name" value="LbH_AT_putative"/>
    <property type="match status" value="1"/>
</dbReference>
<evidence type="ECO:0000256" key="3">
    <source>
        <dbReference type="PIRSR" id="PIRSR620019-1"/>
    </source>
</evidence>
<evidence type="ECO:0000256" key="4">
    <source>
        <dbReference type="PIRSR" id="PIRSR620019-2"/>
    </source>
</evidence>
<keyword evidence="1" id="KW-0808">Transferase</keyword>
<dbReference type="EMBL" id="DXGH01000010">
    <property type="protein sequence ID" value="HIW80364.1"/>
    <property type="molecule type" value="Genomic_DNA"/>
</dbReference>
<dbReference type="Gene3D" id="3.40.50.20">
    <property type="match status" value="1"/>
</dbReference>
<reference evidence="6" key="2">
    <citation type="submission" date="2021-04" db="EMBL/GenBank/DDBJ databases">
        <authorList>
            <person name="Gilroy R."/>
        </authorList>
    </citation>
    <scope>NUCLEOTIDE SEQUENCE</scope>
    <source>
        <strain evidence="6">CHK195-6426</strain>
    </source>
</reference>
<dbReference type="Gene3D" id="2.160.10.10">
    <property type="entry name" value="Hexapeptide repeat proteins"/>
    <property type="match status" value="1"/>
</dbReference>
<evidence type="ECO:0000256" key="2">
    <source>
        <dbReference type="ARBA" id="ARBA00022737"/>
    </source>
</evidence>
<reference evidence="6" key="1">
    <citation type="journal article" date="2021" name="PeerJ">
        <title>Extensive microbial diversity within the chicken gut microbiome revealed by metagenomics and culture.</title>
        <authorList>
            <person name="Gilroy R."/>
            <person name="Ravi A."/>
            <person name="Getino M."/>
            <person name="Pursley I."/>
            <person name="Horton D.L."/>
            <person name="Alikhan N.F."/>
            <person name="Baker D."/>
            <person name="Gharbi K."/>
            <person name="Hall N."/>
            <person name="Watson M."/>
            <person name="Adriaenssens E.M."/>
            <person name="Foster-Nyarko E."/>
            <person name="Jarju S."/>
            <person name="Secka A."/>
            <person name="Antonio M."/>
            <person name="Oren A."/>
            <person name="Chaudhuri R.R."/>
            <person name="La Ragione R."/>
            <person name="Hildebrand F."/>
            <person name="Pallen M.J."/>
        </authorList>
    </citation>
    <scope>NUCLEOTIDE SEQUENCE</scope>
    <source>
        <strain evidence="6">CHK195-6426</strain>
    </source>
</reference>
<dbReference type="AlphaFoldDB" id="A0A9D1R3Q5"/>
<evidence type="ECO:0000256" key="1">
    <source>
        <dbReference type="ARBA" id="ARBA00022679"/>
    </source>
</evidence>
<dbReference type="InterPro" id="IPR020019">
    <property type="entry name" value="AcTrfase_PglD-like"/>
</dbReference>
<feature type="domain" description="PglD N-terminal" evidence="5">
    <location>
        <begin position="3"/>
        <end position="85"/>
    </location>
</feature>
<feature type="active site" description="Proton acceptor" evidence="3">
    <location>
        <position position="140"/>
    </location>
</feature>
<keyword evidence="2" id="KW-0677">Repeat</keyword>
<organism evidence="6 7">
    <name type="scientific">Candidatus Acetatifactor stercoripullorum</name>
    <dbReference type="NCBI Taxonomy" id="2838414"/>
    <lineage>
        <taxon>Bacteria</taxon>
        <taxon>Bacillati</taxon>
        <taxon>Bacillota</taxon>
        <taxon>Clostridia</taxon>
        <taxon>Lachnospirales</taxon>
        <taxon>Lachnospiraceae</taxon>
        <taxon>Acetatifactor</taxon>
    </lineage>
</organism>
<evidence type="ECO:0000313" key="6">
    <source>
        <dbReference type="EMBL" id="HIW80364.1"/>
    </source>
</evidence>
<proteinExistence type="predicted"/>
<dbReference type="PROSITE" id="PS00101">
    <property type="entry name" value="HEXAPEP_TRANSFERASES"/>
    <property type="match status" value="1"/>
</dbReference>
<gene>
    <name evidence="6" type="ORF">H9742_02370</name>
</gene>
<feature type="site" description="Increases basicity of active site His" evidence="3">
    <location>
        <position position="141"/>
    </location>
</feature>
<dbReference type="InterPro" id="IPR018357">
    <property type="entry name" value="Hexapep_transf_CS"/>
</dbReference>
<name>A0A9D1R3Q5_9FIRM</name>
<dbReference type="PANTHER" id="PTHR43300:SF7">
    <property type="entry name" value="UDP-N-ACETYLBACILLOSAMINE N-ACETYLTRANSFERASE"/>
    <property type="match status" value="1"/>
</dbReference>
<protein>
    <submittedName>
        <fullName evidence="6">Acetyltransferase</fullName>
    </submittedName>
</protein>
<dbReference type="InterPro" id="IPR041561">
    <property type="entry name" value="PglD_N"/>
</dbReference>
<dbReference type="NCBIfam" id="TIGR03570">
    <property type="entry name" value="NeuD_NnaD"/>
    <property type="match status" value="1"/>
</dbReference>
<dbReference type="InterPro" id="IPR050179">
    <property type="entry name" value="Trans_hexapeptide_repeat"/>
</dbReference>
<accession>A0A9D1R3Q5</accession>
<dbReference type="GO" id="GO:0016740">
    <property type="term" value="F:transferase activity"/>
    <property type="evidence" value="ECO:0007669"/>
    <property type="project" value="UniProtKB-KW"/>
</dbReference>
<sequence length="207" mass="22009">MEDIILIGFGGHAKVVTDTIEESGRYRIAGYIEKNNLQGESYRGYPVIGNDDDLQKLYDQGIRNAFVTVGFMGTSDVRRELYRRLKQIGYTLPVIVDESAVVARDAALGEGTYVGKNAVINANAAVGKMCIINTAAVVEHDGTVGEFSHLAIGSILCGNVAVGTDTFVGANATVIQGITVGSRTVIGAGTVVLSHVPDKQTVYGVWK</sequence>
<evidence type="ECO:0000259" key="5">
    <source>
        <dbReference type="Pfam" id="PF17836"/>
    </source>
</evidence>
<comment type="caution">
    <text evidence="6">The sequence shown here is derived from an EMBL/GenBank/DDBJ whole genome shotgun (WGS) entry which is preliminary data.</text>
</comment>
<dbReference type="Pfam" id="PF14602">
    <property type="entry name" value="Hexapep_2"/>
    <property type="match status" value="1"/>
</dbReference>
<feature type="binding site" evidence="4">
    <location>
        <position position="149"/>
    </location>
    <ligand>
        <name>acetyl-CoA</name>
        <dbReference type="ChEBI" id="CHEBI:57288"/>
    </ligand>
</feature>
<dbReference type="SUPFAM" id="SSF51161">
    <property type="entry name" value="Trimeric LpxA-like enzymes"/>
    <property type="match status" value="1"/>
</dbReference>
<dbReference type="PANTHER" id="PTHR43300">
    <property type="entry name" value="ACETYLTRANSFERASE"/>
    <property type="match status" value="1"/>
</dbReference>